<dbReference type="EMBL" id="LAZR01004470">
    <property type="protein sequence ID" value="KKN08326.1"/>
    <property type="molecule type" value="Genomic_DNA"/>
</dbReference>
<gene>
    <name evidence="1" type="ORF">LCGC14_1057890</name>
</gene>
<dbReference type="AlphaFoldDB" id="A0A0F9Q517"/>
<evidence type="ECO:0000313" key="1">
    <source>
        <dbReference type="EMBL" id="KKN08326.1"/>
    </source>
</evidence>
<reference evidence="1" key="1">
    <citation type="journal article" date="2015" name="Nature">
        <title>Complex archaea that bridge the gap between prokaryotes and eukaryotes.</title>
        <authorList>
            <person name="Spang A."/>
            <person name="Saw J.H."/>
            <person name="Jorgensen S.L."/>
            <person name="Zaremba-Niedzwiedzka K."/>
            <person name="Martijn J."/>
            <person name="Lind A.E."/>
            <person name="van Eijk R."/>
            <person name="Schleper C."/>
            <person name="Guy L."/>
            <person name="Ettema T.J."/>
        </authorList>
    </citation>
    <scope>NUCLEOTIDE SEQUENCE</scope>
</reference>
<name>A0A0F9Q517_9ZZZZ</name>
<proteinExistence type="predicted"/>
<organism evidence="1">
    <name type="scientific">marine sediment metagenome</name>
    <dbReference type="NCBI Taxonomy" id="412755"/>
    <lineage>
        <taxon>unclassified sequences</taxon>
        <taxon>metagenomes</taxon>
        <taxon>ecological metagenomes</taxon>
    </lineage>
</organism>
<accession>A0A0F9Q517</accession>
<sequence>MFGITNVALEHDKGEGFHGVVSSALSAEMEEEAVVLHNRARKVAPGPLFCDRRAELIIGDKGICLQKTHSGEYYSGRGLPDRVYLSWEGAERLFSYLLGALEARADHE</sequence>
<protein>
    <submittedName>
        <fullName evidence="1">Uncharacterized protein</fullName>
    </submittedName>
</protein>
<comment type="caution">
    <text evidence="1">The sequence shown here is derived from an EMBL/GenBank/DDBJ whole genome shotgun (WGS) entry which is preliminary data.</text>
</comment>